<gene>
    <name evidence="2" type="ORF">A9C19_01205</name>
</gene>
<reference evidence="2 3" key="1">
    <citation type="journal article" date="2016" name="Sci. Rep.">
        <title>Complete genome sequence and transcriptomic analysis of a novel marine strain Bacillus weihaiensis reveals the mechanism of brown algae degradation.</title>
        <authorList>
            <person name="Zhu Y."/>
            <person name="Chen P."/>
            <person name="Bao Y."/>
            <person name="Men Y."/>
            <person name="Zeng Y."/>
            <person name="Yang J."/>
            <person name="Sun J."/>
            <person name="Sun Y."/>
        </authorList>
    </citation>
    <scope>NUCLEOTIDE SEQUENCE [LARGE SCALE GENOMIC DNA]</scope>
    <source>
        <strain evidence="2 3">Alg07</strain>
    </source>
</reference>
<name>A0A1L3MMB1_9BACI</name>
<keyword evidence="1" id="KW-1133">Transmembrane helix</keyword>
<evidence type="ECO:0000313" key="2">
    <source>
        <dbReference type="EMBL" id="APH03483.1"/>
    </source>
</evidence>
<keyword evidence="1" id="KW-0812">Transmembrane</keyword>
<keyword evidence="3" id="KW-1185">Reference proteome</keyword>
<dbReference type="AlphaFoldDB" id="A0A1L3MMB1"/>
<keyword evidence="1" id="KW-0472">Membrane</keyword>
<protein>
    <submittedName>
        <fullName evidence="2">Uncharacterized protein</fullName>
    </submittedName>
</protein>
<organism evidence="2 3">
    <name type="scientific">Bacillus weihaiensis</name>
    <dbReference type="NCBI Taxonomy" id="1547283"/>
    <lineage>
        <taxon>Bacteria</taxon>
        <taxon>Bacillati</taxon>
        <taxon>Bacillota</taxon>
        <taxon>Bacilli</taxon>
        <taxon>Bacillales</taxon>
        <taxon>Bacillaceae</taxon>
        <taxon>Bacillus</taxon>
    </lineage>
</organism>
<dbReference type="KEGG" id="bwh:A9C19_01205"/>
<feature type="transmembrane region" description="Helical" evidence="1">
    <location>
        <begin position="12"/>
        <end position="32"/>
    </location>
</feature>
<sequence length="167" mass="19599">MNIFTKKAKSIKNILITFLMILVFILIGDTYITRSVSEHVDTIEFHTKVQQENNNELILSIRSSSSFPKFADNYFIILTSEFDKIDNSHFKKLNEEITFINKDQDLYIFKIKDSNKENYELNFKALEREQDLKAEGFSISLKSQPYSLLSKDNYYLSKTFKFSSNSN</sequence>
<proteinExistence type="predicted"/>
<dbReference type="EMBL" id="CP016020">
    <property type="protein sequence ID" value="APH03483.1"/>
    <property type="molecule type" value="Genomic_DNA"/>
</dbReference>
<evidence type="ECO:0000256" key="1">
    <source>
        <dbReference type="SAM" id="Phobius"/>
    </source>
</evidence>
<accession>A0A1L3MMB1</accession>
<evidence type="ECO:0000313" key="3">
    <source>
        <dbReference type="Proteomes" id="UP000181936"/>
    </source>
</evidence>
<dbReference type="RefSeq" id="WP_072578272.1">
    <property type="nucleotide sequence ID" value="NZ_CP016020.1"/>
</dbReference>
<dbReference type="Proteomes" id="UP000181936">
    <property type="component" value="Chromosome"/>
</dbReference>